<evidence type="ECO:0000256" key="1">
    <source>
        <dbReference type="ARBA" id="ARBA00005322"/>
    </source>
</evidence>
<accession>A0A1I6MAU6</accession>
<keyword evidence="5" id="KW-0805">Transcription regulation</keyword>
<evidence type="ECO:0000256" key="6">
    <source>
        <dbReference type="ARBA" id="ARBA00023163"/>
    </source>
</evidence>
<dbReference type="Pfam" id="PF04316">
    <property type="entry name" value="FlgM"/>
    <property type="match status" value="1"/>
</dbReference>
<comment type="function">
    <text evidence="7">Responsible for the coupling of flagellin expression to flagellar assembly by preventing expression of the flagellin genes when a component of the middle class of proteins is defective. It negatively regulates flagellar genes by inhibiting the activity of FliA by directly binding to FliA.</text>
</comment>
<dbReference type="InterPro" id="IPR031316">
    <property type="entry name" value="FlgM_C"/>
</dbReference>
<dbReference type="OrthoDB" id="7584867at2"/>
<evidence type="ECO:0000256" key="2">
    <source>
        <dbReference type="ARBA" id="ARBA00017823"/>
    </source>
</evidence>
<evidence type="ECO:0000313" key="10">
    <source>
        <dbReference type="EMBL" id="SFS12840.1"/>
    </source>
</evidence>
<reference evidence="10 11" key="1">
    <citation type="submission" date="2016-10" db="EMBL/GenBank/DDBJ databases">
        <authorList>
            <person name="de Groot N.N."/>
        </authorList>
    </citation>
    <scope>NUCLEOTIDE SEQUENCE [LARGE SCALE GENOMIC DNA]</scope>
    <source>
        <strain evidence="10 11">S5-249</strain>
    </source>
</reference>
<evidence type="ECO:0000256" key="3">
    <source>
        <dbReference type="ARBA" id="ARBA00022491"/>
    </source>
</evidence>
<sequence length="105" mass="10061">MVDGIGPTGAGRIGATQSVAPVAKVSRTGLISRAAASGTVPNPAADLAAFGPPVDATKVAQLKKAIAAGSYAADPSAIADKMIELDLPAPAPASPGKTDGKAGGK</sequence>
<keyword evidence="11" id="KW-1185">Reference proteome</keyword>
<organism evidence="10 11">
    <name type="scientific">Sphingomonas jatrophae</name>
    <dbReference type="NCBI Taxonomy" id="1166337"/>
    <lineage>
        <taxon>Bacteria</taxon>
        <taxon>Pseudomonadati</taxon>
        <taxon>Pseudomonadota</taxon>
        <taxon>Alphaproteobacteria</taxon>
        <taxon>Sphingomonadales</taxon>
        <taxon>Sphingomonadaceae</taxon>
        <taxon>Sphingomonas</taxon>
    </lineage>
</organism>
<gene>
    <name evidence="10" type="ORF">SAMN05192580_3815</name>
</gene>
<dbReference type="AlphaFoldDB" id="A0A1I6MAU6"/>
<name>A0A1I6MAU6_9SPHN</name>
<dbReference type="EMBL" id="FOZG01000003">
    <property type="protein sequence ID" value="SFS12840.1"/>
    <property type="molecule type" value="Genomic_DNA"/>
</dbReference>
<keyword evidence="4" id="KW-1005">Bacterial flagellum biogenesis</keyword>
<comment type="similarity">
    <text evidence="1">Belongs to the FlgM family.</text>
</comment>
<proteinExistence type="inferred from homology"/>
<dbReference type="SUPFAM" id="SSF101498">
    <property type="entry name" value="Anti-sigma factor FlgM"/>
    <property type="match status" value="1"/>
</dbReference>
<evidence type="ECO:0000256" key="8">
    <source>
        <dbReference type="ARBA" id="ARBA00030117"/>
    </source>
</evidence>
<feature type="domain" description="Anti-sigma-28 factor FlgM C-terminal" evidence="9">
    <location>
        <begin position="52"/>
        <end position="84"/>
    </location>
</feature>
<dbReference type="RefSeq" id="WP_093317211.1">
    <property type="nucleotide sequence ID" value="NZ_FOZG01000003.1"/>
</dbReference>
<keyword evidence="6" id="KW-0804">Transcription</keyword>
<keyword evidence="3" id="KW-0678">Repressor</keyword>
<dbReference type="NCBIfam" id="TIGR03824">
    <property type="entry name" value="FlgM_jcvi"/>
    <property type="match status" value="1"/>
</dbReference>
<evidence type="ECO:0000256" key="4">
    <source>
        <dbReference type="ARBA" id="ARBA00022795"/>
    </source>
</evidence>
<evidence type="ECO:0000256" key="7">
    <source>
        <dbReference type="ARBA" id="ARBA00024739"/>
    </source>
</evidence>
<dbReference type="STRING" id="1166337.SAMN05192580_3815"/>
<dbReference type="InterPro" id="IPR035890">
    <property type="entry name" value="Anti-sigma-28_factor_FlgM_sf"/>
</dbReference>
<evidence type="ECO:0000313" key="11">
    <source>
        <dbReference type="Proteomes" id="UP000198824"/>
    </source>
</evidence>
<protein>
    <recommendedName>
        <fullName evidence="2">Negative regulator of flagellin synthesis</fullName>
    </recommendedName>
    <alternativeName>
        <fullName evidence="8">Anti-sigma-28 factor</fullName>
    </alternativeName>
</protein>
<evidence type="ECO:0000256" key="5">
    <source>
        <dbReference type="ARBA" id="ARBA00023015"/>
    </source>
</evidence>
<dbReference type="InterPro" id="IPR007412">
    <property type="entry name" value="FlgM"/>
</dbReference>
<dbReference type="Proteomes" id="UP000198824">
    <property type="component" value="Unassembled WGS sequence"/>
</dbReference>
<dbReference type="GO" id="GO:0045892">
    <property type="term" value="P:negative regulation of DNA-templated transcription"/>
    <property type="evidence" value="ECO:0007669"/>
    <property type="project" value="InterPro"/>
</dbReference>
<dbReference type="GO" id="GO:0044781">
    <property type="term" value="P:bacterial-type flagellum organization"/>
    <property type="evidence" value="ECO:0007669"/>
    <property type="project" value="UniProtKB-KW"/>
</dbReference>
<evidence type="ECO:0000259" key="9">
    <source>
        <dbReference type="Pfam" id="PF04316"/>
    </source>
</evidence>